<protein>
    <submittedName>
        <fullName evidence="1">P-loop domain-containing protein</fullName>
    </submittedName>
</protein>
<dbReference type="AlphaFoldDB" id="A0A975GH50"/>
<dbReference type="EMBL" id="CP061799">
    <property type="protein sequence ID" value="QTA80878.1"/>
    <property type="molecule type" value="Genomic_DNA"/>
</dbReference>
<proteinExistence type="predicted"/>
<dbReference type="Proteomes" id="UP000663720">
    <property type="component" value="Chromosome"/>
</dbReference>
<dbReference type="KEGG" id="dli:dnl_31920"/>
<gene>
    <name evidence="1" type="ORF">dnl_31920</name>
</gene>
<reference evidence="1" key="1">
    <citation type="journal article" date="2021" name="Microb. Physiol.">
        <title>Proteogenomic Insights into the Physiology of Marine, Sulfate-Reducing, Filamentous Desulfonema limicola and Desulfonema magnum.</title>
        <authorList>
            <person name="Schnaars V."/>
            <person name="Wohlbrand L."/>
            <person name="Scheve S."/>
            <person name="Hinrichs C."/>
            <person name="Reinhardt R."/>
            <person name="Rabus R."/>
        </authorList>
    </citation>
    <scope>NUCLEOTIDE SEQUENCE</scope>
    <source>
        <strain evidence="1">5ac10</strain>
    </source>
</reference>
<accession>A0A975GH50</accession>
<dbReference type="SUPFAM" id="SSF52540">
    <property type="entry name" value="P-loop containing nucleoside triphosphate hydrolases"/>
    <property type="match status" value="1"/>
</dbReference>
<dbReference type="Gene3D" id="3.40.50.300">
    <property type="entry name" value="P-loop containing nucleotide triphosphate hydrolases"/>
    <property type="match status" value="1"/>
</dbReference>
<dbReference type="RefSeq" id="WP_207692441.1">
    <property type="nucleotide sequence ID" value="NZ_CP061799.1"/>
</dbReference>
<evidence type="ECO:0000313" key="2">
    <source>
        <dbReference type="Proteomes" id="UP000663720"/>
    </source>
</evidence>
<organism evidence="1 2">
    <name type="scientific">Desulfonema limicola</name>
    <dbReference type="NCBI Taxonomy" id="45656"/>
    <lineage>
        <taxon>Bacteria</taxon>
        <taxon>Pseudomonadati</taxon>
        <taxon>Thermodesulfobacteriota</taxon>
        <taxon>Desulfobacteria</taxon>
        <taxon>Desulfobacterales</taxon>
        <taxon>Desulfococcaceae</taxon>
        <taxon>Desulfonema</taxon>
    </lineage>
</organism>
<sequence>MPNNLAIIGYPRIGKSSLAKQAVIQKKECLLQENKIAIWIDFSGFSSREAFFKGLVRYSFENLKRSGKSIDDEVEKQAAEVLGKQKVWDDLKYDIEIYFEVLRSKGYYTIFILDEFDEARNKFDNNPEAFREMRHLGYDSEQYGIAFVTTSRRSIRDIEIQSKVSSTLDGIFGKEYLTAYNLQEIFEYYRLYEDIGINLSENQKKQIKYYCGGHPYLLASLGFEIVETFKEKKDFDIDIIFRKILLHFFDYYEQLIALLREDKTFINLLKILFGPKIDINPPDIDELIIYGLIKKGEKYFIAFSEHFQNYLKYKEREENIEIDKWRLISQAEKGLRQLILNVFKDNFGDSWEEYYLNKYNNIPDKKKRLNEIFDMLKNAYQRDIEQYGSLALNLTLLDQTYIHQLFDYFILFSWDDLFKTIFKKDKSYWNEVKKYLEKVRNPMAHQKIEVLLESDIIKAEEYCKEILTIIENYRFA</sequence>
<evidence type="ECO:0000313" key="1">
    <source>
        <dbReference type="EMBL" id="QTA80878.1"/>
    </source>
</evidence>
<dbReference type="InterPro" id="IPR027417">
    <property type="entry name" value="P-loop_NTPase"/>
</dbReference>
<keyword evidence="2" id="KW-1185">Reference proteome</keyword>
<name>A0A975GH50_9BACT</name>